<sequence length="119" mass="12101">MSWASAGGHPPGVDPISPGPAEKERGVFRRMLGEALGANDVGPARSATCSAELRGGPHAQRGLCARDPGSHVAHWCWGGAPAGIAADCILDELFPAADGDGDEVLARGDLAGPAEYFAK</sequence>
<feature type="region of interest" description="Disordered" evidence="1">
    <location>
        <begin position="1"/>
        <end position="25"/>
    </location>
</feature>
<protein>
    <submittedName>
        <fullName evidence="2">Uncharacterized protein</fullName>
    </submittedName>
</protein>
<keyword evidence="3" id="KW-1185">Reference proteome</keyword>
<comment type="caution">
    <text evidence="2">The sequence shown here is derived from an EMBL/GenBank/DDBJ whole genome shotgun (WGS) entry which is preliminary data.</text>
</comment>
<dbReference type="EMBL" id="CAUYUJ010005424">
    <property type="protein sequence ID" value="CAK0813602.1"/>
    <property type="molecule type" value="Genomic_DNA"/>
</dbReference>
<name>A0ABN9R4A4_9DINO</name>
<dbReference type="Proteomes" id="UP001189429">
    <property type="component" value="Unassembled WGS sequence"/>
</dbReference>
<reference evidence="2" key="1">
    <citation type="submission" date="2023-10" db="EMBL/GenBank/DDBJ databases">
        <authorList>
            <person name="Chen Y."/>
            <person name="Shah S."/>
            <person name="Dougan E. K."/>
            <person name="Thang M."/>
            <person name="Chan C."/>
        </authorList>
    </citation>
    <scope>NUCLEOTIDE SEQUENCE [LARGE SCALE GENOMIC DNA]</scope>
</reference>
<proteinExistence type="predicted"/>
<organism evidence="2 3">
    <name type="scientific">Prorocentrum cordatum</name>
    <dbReference type="NCBI Taxonomy" id="2364126"/>
    <lineage>
        <taxon>Eukaryota</taxon>
        <taxon>Sar</taxon>
        <taxon>Alveolata</taxon>
        <taxon>Dinophyceae</taxon>
        <taxon>Prorocentrales</taxon>
        <taxon>Prorocentraceae</taxon>
        <taxon>Prorocentrum</taxon>
    </lineage>
</organism>
<evidence type="ECO:0000256" key="1">
    <source>
        <dbReference type="SAM" id="MobiDB-lite"/>
    </source>
</evidence>
<accession>A0ABN9R4A4</accession>
<evidence type="ECO:0000313" key="3">
    <source>
        <dbReference type="Proteomes" id="UP001189429"/>
    </source>
</evidence>
<evidence type="ECO:0000313" key="2">
    <source>
        <dbReference type="EMBL" id="CAK0813602.1"/>
    </source>
</evidence>
<gene>
    <name evidence="2" type="ORF">PCOR1329_LOCUS17468</name>
</gene>